<dbReference type="PANTHER" id="PTHR45138">
    <property type="entry name" value="REGULATORY COMPONENTS OF SENSORY TRANSDUCTION SYSTEM"/>
    <property type="match status" value="1"/>
</dbReference>
<proteinExistence type="predicted"/>
<dbReference type="InterPro" id="IPR003018">
    <property type="entry name" value="GAF"/>
</dbReference>
<dbReference type="InterPro" id="IPR050469">
    <property type="entry name" value="Diguanylate_Cyclase"/>
</dbReference>
<dbReference type="EMBL" id="JAANNP010000001">
    <property type="protein sequence ID" value="NHC12351.1"/>
    <property type="molecule type" value="Genomic_DNA"/>
</dbReference>
<dbReference type="Proteomes" id="UP000800981">
    <property type="component" value="Unassembled WGS sequence"/>
</dbReference>
<dbReference type="NCBIfam" id="TIGR00254">
    <property type="entry name" value="GGDEF"/>
    <property type="match status" value="1"/>
</dbReference>
<dbReference type="PANTHER" id="PTHR45138:SF9">
    <property type="entry name" value="DIGUANYLATE CYCLASE DGCM-RELATED"/>
    <property type="match status" value="1"/>
</dbReference>
<keyword evidence="2" id="KW-0812">Transmembrane</keyword>
<dbReference type="InterPro" id="IPR000160">
    <property type="entry name" value="GGDEF_dom"/>
</dbReference>
<feature type="domain" description="GGDEF" evidence="3">
    <location>
        <begin position="399"/>
        <end position="527"/>
    </location>
</feature>
<comment type="caution">
    <text evidence="4">The sequence shown here is derived from an EMBL/GenBank/DDBJ whole genome shotgun (WGS) entry which is preliminary data.</text>
</comment>
<dbReference type="SMART" id="SM00267">
    <property type="entry name" value="GGDEF"/>
    <property type="match status" value="1"/>
</dbReference>
<dbReference type="SUPFAM" id="SSF55781">
    <property type="entry name" value="GAF domain-like"/>
    <property type="match status" value="1"/>
</dbReference>
<feature type="transmembrane region" description="Helical" evidence="2">
    <location>
        <begin position="167"/>
        <end position="187"/>
    </location>
</feature>
<dbReference type="Gene3D" id="3.30.450.40">
    <property type="match status" value="1"/>
</dbReference>
<keyword evidence="2" id="KW-0472">Membrane</keyword>
<reference evidence="4 5" key="1">
    <citation type="submission" date="2020-03" db="EMBL/GenBank/DDBJ databases">
        <title>Two novel Motilibacter sp.</title>
        <authorList>
            <person name="Liu S."/>
        </authorList>
    </citation>
    <scope>NUCLEOTIDE SEQUENCE [LARGE SCALE GENOMIC DNA]</scope>
    <source>
        <strain evidence="4 5">E257</strain>
    </source>
</reference>
<keyword evidence="2" id="KW-1133">Transmembrane helix</keyword>
<dbReference type="InterPro" id="IPR043128">
    <property type="entry name" value="Rev_trsase/Diguanyl_cyclase"/>
</dbReference>
<dbReference type="InterPro" id="IPR029016">
    <property type="entry name" value="GAF-like_dom_sf"/>
</dbReference>
<evidence type="ECO:0000256" key="2">
    <source>
        <dbReference type="SAM" id="Phobius"/>
    </source>
</evidence>
<feature type="transmembrane region" description="Helical" evidence="2">
    <location>
        <begin position="112"/>
        <end position="133"/>
    </location>
</feature>
<feature type="region of interest" description="Disordered" evidence="1">
    <location>
        <begin position="524"/>
        <end position="555"/>
    </location>
</feature>
<dbReference type="RefSeq" id="WP_196791506.1">
    <property type="nucleotide sequence ID" value="NZ_JAANNP010000001.1"/>
</dbReference>
<protein>
    <submittedName>
        <fullName evidence="4">Sensor domain-containing diguanylate cyclase</fullName>
    </submittedName>
</protein>
<evidence type="ECO:0000313" key="5">
    <source>
        <dbReference type="Proteomes" id="UP000800981"/>
    </source>
</evidence>
<dbReference type="SUPFAM" id="SSF55073">
    <property type="entry name" value="Nucleotide cyclase"/>
    <property type="match status" value="1"/>
</dbReference>
<evidence type="ECO:0000259" key="3">
    <source>
        <dbReference type="PROSITE" id="PS50887"/>
    </source>
</evidence>
<dbReference type="Pfam" id="PF01590">
    <property type="entry name" value="GAF"/>
    <property type="match status" value="1"/>
</dbReference>
<dbReference type="CDD" id="cd01949">
    <property type="entry name" value="GGDEF"/>
    <property type="match status" value="1"/>
</dbReference>
<keyword evidence="5" id="KW-1185">Reference proteome</keyword>
<dbReference type="InterPro" id="IPR029787">
    <property type="entry name" value="Nucleotide_cyclase"/>
</dbReference>
<dbReference type="Pfam" id="PF00990">
    <property type="entry name" value="GGDEF"/>
    <property type="match status" value="1"/>
</dbReference>
<evidence type="ECO:0000256" key="1">
    <source>
        <dbReference type="SAM" id="MobiDB-lite"/>
    </source>
</evidence>
<dbReference type="Gene3D" id="3.30.70.270">
    <property type="match status" value="1"/>
</dbReference>
<gene>
    <name evidence="4" type="ORF">G9H71_00960</name>
</gene>
<evidence type="ECO:0000313" key="4">
    <source>
        <dbReference type="EMBL" id="NHC12351.1"/>
    </source>
</evidence>
<accession>A0ABX0GQE9</accession>
<dbReference type="PROSITE" id="PS50887">
    <property type="entry name" value="GGDEF"/>
    <property type="match status" value="1"/>
</dbReference>
<feature type="transmembrane region" description="Helical" evidence="2">
    <location>
        <begin position="81"/>
        <end position="100"/>
    </location>
</feature>
<organism evidence="4 5">
    <name type="scientific">Motilibacter deserti</name>
    <dbReference type="NCBI Taxonomy" id="2714956"/>
    <lineage>
        <taxon>Bacteria</taxon>
        <taxon>Bacillati</taxon>
        <taxon>Actinomycetota</taxon>
        <taxon>Actinomycetes</taxon>
        <taxon>Motilibacterales</taxon>
        <taxon>Motilibacteraceae</taxon>
        <taxon>Motilibacter</taxon>
    </lineage>
</organism>
<sequence>MTTRQDLPAAASTGDAGLVPLADRLFWMQAVRVALAGAVLAGTPLLGSQLSPGLCAATAAYLALSLLPARASRRRRADGRSSTVTLLGIGLLLDAVYLALTTYGTAGVGSPLQYLVVVHLVAATLLGSFRTGLKLALWHSMLAATAWQLERDGAPHVGTAPAPLRDLAALLLVAWAVTAATATLAAVNERELRRRTYDLDALAALSLRLERSVSAPAAAQALVDGVVETFGFPRAVLLAAPSGSLNPVATHGTDEATDAAGSPDEDRLVARTMRERRTLRVAQLDAAEEPWLAEVLDGARNVLAFPLVAEDAPLGVLVVEQAGLRAPGGRPRPGGRVERRVVDTVERFASMAALALSGAWLLERVTALATTDALTGVANRRSFDEALERELSRASRSGAPFALALLDIDFFKRLNDTYGHQTGDVALQRVAAAVAGAVRGSDVVARYGGEEFAVVMPATGLEDAAMVAERVRAAVQAIEAEPHVTVSVGVAAYPEAARTAPVLLAAADAALYASKEGGRNRVSVAGVSDADQSVGATTGPAEQRGEQAVPVPVGA</sequence>
<name>A0ABX0GQE9_9ACTN</name>